<organism evidence="1 2">
    <name type="scientific">Candidatus Sulfotelmatobacter kueseliae</name>
    <dbReference type="NCBI Taxonomy" id="2042962"/>
    <lineage>
        <taxon>Bacteria</taxon>
        <taxon>Pseudomonadati</taxon>
        <taxon>Acidobacteriota</taxon>
        <taxon>Terriglobia</taxon>
        <taxon>Terriglobales</taxon>
        <taxon>Candidatus Korobacteraceae</taxon>
        <taxon>Candidatus Sulfotelmatobacter</taxon>
    </lineage>
</organism>
<name>A0A2U3L2C3_9BACT</name>
<dbReference type="PROSITE" id="PS51257">
    <property type="entry name" value="PROKAR_LIPOPROTEIN"/>
    <property type="match status" value="1"/>
</dbReference>
<dbReference type="AlphaFoldDB" id="A0A2U3L2C3"/>
<reference evidence="2" key="1">
    <citation type="submission" date="2018-02" db="EMBL/GenBank/DDBJ databases">
        <authorList>
            <person name="Hausmann B."/>
        </authorList>
    </citation>
    <scope>NUCLEOTIDE SEQUENCE [LARGE SCALE GENOMIC DNA]</scope>
    <source>
        <strain evidence="2">Peat soil MAG SbA1</strain>
    </source>
</reference>
<accession>A0A2U3L2C3</accession>
<dbReference type="EMBL" id="OMOD01000159">
    <property type="protein sequence ID" value="SPF46066.1"/>
    <property type="molecule type" value="Genomic_DNA"/>
</dbReference>
<proteinExistence type="predicted"/>
<evidence type="ECO:0000313" key="2">
    <source>
        <dbReference type="Proteomes" id="UP000238701"/>
    </source>
</evidence>
<gene>
    <name evidence="1" type="ORF">SBA1_630015</name>
</gene>
<dbReference type="Proteomes" id="UP000238701">
    <property type="component" value="Unassembled WGS sequence"/>
</dbReference>
<evidence type="ECO:0000313" key="1">
    <source>
        <dbReference type="EMBL" id="SPF46066.1"/>
    </source>
</evidence>
<protein>
    <submittedName>
        <fullName evidence="1">Uncharacterized protein</fullName>
    </submittedName>
</protein>
<sequence>MRYTTLPSWPITNTAPGISPFAIACWMMESTAPSRTGGASAEEAAGIAAEDSGPWAATAAARRVEPTNHISPVRHNTPSASQKIFAFIRFLLSFDPETIELESEQKIL</sequence>